<evidence type="ECO:0000259" key="2">
    <source>
        <dbReference type="Pfam" id="PF01757"/>
    </source>
</evidence>
<evidence type="ECO:0000313" key="4">
    <source>
        <dbReference type="Proteomes" id="UP001169764"/>
    </source>
</evidence>
<organism evidence="3 4">
    <name type="scientific">Sphingomonas natans</name>
    <dbReference type="NCBI Taxonomy" id="3063330"/>
    <lineage>
        <taxon>Bacteria</taxon>
        <taxon>Pseudomonadati</taxon>
        <taxon>Pseudomonadota</taxon>
        <taxon>Alphaproteobacteria</taxon>
        <taxon>Sphingomonadales</taxon>
        <taxon>Sphingomonadaceae</taxon>
        <taxon>Sphingomonas</taxon>
    </lineage>
</organism>
<proteinExistence type="predicted"/>
<gene>
    <name evidence="3" type="ORF">Q4F19_16725</name>
</gene>
<comment type="caution">
    <text evidence="3">The sequence shown here is derived from an EMBL/GenBank/DDBJ whole genome shotgun (WGS) entry which is preliminary data.</text>
</comment>
<feature type="transmembrane region" description="Helical" evidence="1">
    <location>
        <begin position="212"/>
        <end position="235"/>
    </location>
</feature>
<feature type="domain" description="Acyltransferase 3" evidence="2">
    <location>
        <begin position="16"/>
        <end position="312"/>
    </location>
</feature>
<feature type="transmembrane region" description="Helical" evidence="1">
    <location>
        <begin position="156"/>
        <end position="175"/>
    </location>
</feature>
<keyword evidence="3" id="KW-0012">Acyltransferase</keyword>
<reference evidence="3" key="1">
    <citation type="submission" date="2023-07" db="EMBL/GenBank/DDBJ databases">
        <authorList>
            <person name="Kim M."/>
        </authorList>
    </citation>
    <scope>NUCLEOTIDE SEQUENCE</scope>
    <source>
        <strain evidence="3">BIUV-7</strain>
    </source>
</reference>
<evidence type="ECO:0000256" key="1">
    <source>
        <dbReference type="SAM" id="Phobius"/>
    </source>
</evidence>
<dbReference type="RefSeq" id="WP_303544930.1">
    <property type="nucleotide sequence ID" value="NZ_JAUOTP010000008.1"/>
</dbReference>
<keyword evidence="4" id="KW-1185">Reference proteome</keyword>
<accession>A0ABT8YCI2</accession>
<feature type="transmembrane region" description="Helical" evidence="1">
    <location>
        <begin position="92"/>
        <end position="111"/>
    </location>
</feature>
<dbReference type="Pfam" id="PF01757">
    <property type="entry name" value="Acyl_transf_3"/>
    <property type="match status" value="1"/>
</dbReference>
<dbReference type="EMBL" id="JAUOTP010000008">
    <property type="protein sequence ID" value="MDO6416036.1"/>
    <property type="molecule type" value="Genomic_DNA"/>
</dbReference>
<dbReference type="PANTHER" id="PTHR23028">
    <property type="entry name" value="ACETYLTRANSFERASE"/>
    <property type="match status" value="1"/>
</dbReference>
<evidence type="ECO:0000313" key="3">
    <source>
        <dbReference type="EMBL" id="MDO6416036.1"/>
    </source>
</evidence>
<name>A0ABT8YCI2_9SPHN</name>
<feature type="transmembrane region" description="Helical" evidence="1">
    <location>
        <begin position="242"/>
        <end position="262"/>
    </location>
</feature>
<dbReference type="InterPro" id="IPR050879">
    <property type="entry name" value="Acyltransferase_3"/>
</dbReference>
<feature type="transmembrane region" description="Helical" evidence="1">
    <location>
        <begin position="46"/>
        <end position="71"/>
    </location>
</feature>
<keyword evidence="1" id="KW-1133">Transmembrane helix</keyword>
<feature type="transmembrane region" description="Helical" evidence="1">
    <location>
        <begin position="16"/>
        <end position="34"/>
    </location>
</feature>
<dbReference type="PANTHER" id="PTHR23028:SF53">
    <property type="entry name" value="ACYL_TRANSF_3 DOMAIN-CONTAINING PROTEIN"/>
    <property type="match status" value="1"/>
</dbReference>
<sequence>MDAASGSGHGERHNNAFGLARLLLAIAVVFSHTPEIIDGDRHREPLVYLFGTISLGDLAVDGFFLVSGYLITRSFLDHPKLGAFLLKRAARIYPAFTIATLISLAAGAPLAGARFFDITSSAGRLIARSVALQRPELPGVFAGTLHPSLNNPMWTIAYEFRCYLLIPVLGAAGVLQRPRAIFALAMILLAAFELGDAAYWRQVNAVLPSSLIWLGFFDQTLRFTGLFLFGALFFLWRDAIPFNCIGFALSACGLTLCLFVPALAEPGAATFGGYLLIGAAVSCRGQLFSRINNRTDISYGLYLYAWPISKLLLWSSPAMSIAVVNGVTVLGAALCGLLSWHLVEKPILSRWRRAGASSSPRAAQPALV</sequence>
<dbReference type="Proteomes" id="UP001169764">
    <property type="component" value="Unassembled WGS sequence"/>
</dbReference>
<dbReference type="InterPro" id="IPR002656">
    <property type="entry name" value="Acyl_transf_3_dom"/>
</dbReference>
<keyword evidence="3" id="KW-0808">Transferase</keyword>
<dbReference type="GO" id="GO:0016746">
    <property type="term" value="F:acyltransferase activity"/>
    <property type="evidence" value="ECO:0007669"/>
    <property type="project" value="UniProtKB-KW"/>
</dbReference>
<protein>
    <submittedName>
        <fullName evidence="3">Acyltransferase</fullName>
        <ecNumber evidence="3">2.3.-.-</ecNumber>
    </submittedName>
</protein>
<feature type="transmembrane region" description="Helical" evidence="1">
    <location>
        <begin position="322"/>
        <end position="343"/>
    </location>
</feature>
<feature type="transmembrane region" description="Helical" evidence="1">
    <location>
        <begin position="182"/>
        <end position="200"/>
    </location>
</feature>
<keyword evidence="1" id="KW-0812">Transmembrane</keyword>
<keyword evidence="1" id="KW-0472">Membrane</keyword>
<dbReference type="EC" id="2.3.-.-" evidence="3"/>